<evidence type="ECO:0000313" key="2">
    <source>
        <dbReference type="EMBL" id="KXA38248.1"/>
    </source>
</evidence>
<dbReference type="EMBL" id="LRQG01000121">
    <property type="protein sequence ID" value="KXA38248.1"/>
    <property type="molecule type" value="Genomic_DNA"/>
</dbReference>
<proteinExistence type="predicted"/>
<feature type="transmembrane region" description="Helical" evidence="1">
    <location>
        <begin position="20"/>
        <end position="38"/>
    </location>
</feature>
<comment type="caution">
    <text evidence="2">The sequence shown here is derived from an EMBL/GenBank/DDBJ whole genome shotgun (WGS) entry which is preliminary data.</text>
</comment>
<reference evidence="3" key="1">
    <citation type="submission" date="2016-01" db="EMBL/GenBank/DDBJ databases">
        <authorList>
            <person name="Mitreva M."/>
            <person name="Pepin K.H."/>
            <person name="Mihindukulasuriya K.A."/>
            <person name="Fulton R."/>
            <person name="Fronick C."/>
            <person name="O'Laughlin M."/>
            <person name="Miner T."/>
            <person name="Herter B."/>
            <person name="Rosa B.A."/>
            <person name="Cordes M."/>
            <person name="Tomlinson C."/>
            <person name="Wollam A."/>
            <person name="Palsikar V.B."/>
            <person name="Mardis E.R."/>
            <person name="Wilson R.K."/>
        </authorList>
    </citation>
    <scope>NUCLEOTIDE SEQUENCE [LARGE SCALE GENOMIC DNA]</scope>
    <source>
        <strain evidence="3">MJR7716</strain>
    </source>
</reference>
<gene>
    <name evidence="2" type="ORF">HMPREF3226_01659</name>
</gene>
<keyword evidence="3" id="KW-1185">Reference proteome</keyword>
<accession>A0A133Q5U8</accession>
<evidence type="ECO:0000313" key="3">
    <source>
        <dbReference type="Proteomes" id="UP000070533"/>
    </source>
</evidence>
<sequence length="73" mass="8525">MDLQKQHNPMKKRRKFLTNAVGYAVVVFVVRGTFHLLFDSEDHYELLEEIIAAVIIGTVMALFNRYEERNGLK</sequence>
<keyword evidence="1" id="KW-1133">Transmembrane helix</keyword>
<dbReference type="STRING" id="28128.HMPREF3226_01659"/>
<feature type="transmembrane region" description="Helical" evidence="1">
    <location>
        <begin position="50"/>
        <end position="66"/>
    </location>
</feature>
<evidence type="ECO:0000256" key="1">
    <source>
        <dbReference type="SAM" id="Phobius"/>
    </source>
</evidence>
<keyword evidence="1" id="KW-0472">Membrane</keyword>
<dbReference type="AlphaFoldDB" id="A0A133Q5U8"/>
<protein>
    <submittedName>
        <fullName evidence="2">Uncharacterized protein</fullName>
    </submittedName>
</protein>
<dbReference type="PATRIC" id="fig|28128.5.peg.1703"/>
<name>A0A133Q5U8_9BACT</name>
<organism evidence="2 3">
    <name type="scientific">Prevotella corporis</name>
    <dbReference type="NCBI Taxonomy" id="28128"/>
    <lineage>
        <taxon>Bacteria</taxon>
        <taxon>Pseudomonadati</taxon>
        <taxon>Bacteroidota</taxon>
        <taxon>Bacteroidia</taxon>
        <taxon>Bacteroidales</taxon>
        <taxon>Prevotellaceae</taxon>
        <taxon>Prevotella</taxon>
    </lineage>
</organism>
<dbReference type="Proteomes" id="UP000070533">
    <property type="component" value="Unassembled WGS sequence"/>
</dbReference>
<keyword evidence="1" id="KW-0812">Transmembrane</keyword>